<feature type="compositionally biased region" description="Low complexity" evidence="11">
    <location>
        <begin position="405"/>
        <end position="418"/>
    </location>
</feature>
<dbReference type="InterPro" id="IPR034605">
    <property type="entry name" value="PGC-1"/>
</dbReference>
<evidence type="ECO:0000256" key="6">
    <source>
        <dbReference type="ARBA" id="ARBA00023159"/>
    </source>
</evidence>
<evidence type="ECO:0000256" key="11">
    <source>
        <dbReference type="SAM" id="MobiDB-lite"/>
    </source>
</evidence>
<feature type="region of interest" description="Disordered" evidence="11">
    <location>
        <begin position="238"/>
        <end position="288"/>
    </location>
</feature>
<dbReference type="GO" id="GO:0016592">
    <property type="term" value="C:mediator complex"/>
    <property type="evidence" value="ECO:0007669"/>
    <property type="project" value="Ensembl"/>
</dbReference>
<feature type="compositionally biased region" description="Basic and acidic residues" evidence="11">
    <location>
        <begin position="419"/>
        <end position="433"/>
    </location>
</feature>
<dbReference type="PANTHER" id="PTHR15528">
    <property type="entry name" value="PEROXISOME PROLIFERATOR ACTIVATED RECEPTOR GAMMA COACTIVATOR 1 PGC-1 -RELATED"/>
    <property type="match status" value="1"/>
</dbReference>
<dbReference type="PROSITE" id="PS50102">
    <property type="entry name" value="RRM"/>
    <property type="match status" value="1"/>
</dbReference>
<dbReference type="InterPro" id="IPR035979">
    <property type="entry name" value="RBD_domain_sf"/>
</dbReference>
<comment type="subcellular location">
    <subcellularLocation>
        <location evidence="1">Nucleus</location>
    </subcellularLocation>
</comment>
<evidence type="ECO:0000313" key="14">
    <source>
        <dbReference type="Proteomes" id="UP000314987"/>
    </source>
</evidence>
<dbReference type="InterPro" id="IPR012677">
    <property type="entry name" value="Nucleotide-bd_a/b_plait_sf"/>
</dbReference>
<evidence type="ECO:0000259" key="12">
    <source>
        <dbReference type="PROSITE" id="PS50102"/>
    </source>
</evidence>
<proteinExistence type="predicted"/>
<dbReference type="GO" id="GO:0050682">
    <property type="term" value="F:AF-2 domain binding"/>
    <property type="evidence" value="ECO:0007669"/>
    <property type="project" value="Ensembl"/>
</dbReference>
<feature type="compositionally biased region" description="Basic and acidic residues" evidence="11">
    <location>
        <begin position="639"/>
        <end position="655"/>
    </location>
</feature>
<dbReference type="GO" id="GO:0003723">
    <property type="term" value="F:RNA binding"/>
    <property type="evidence" value="ECO:0007669"/>
    <property type="project" value="UniProtKB-UniRule"/>
</dbReference>
<evidence type="ECO:0000256" key="3">
    <source>
        <dbReference type="ARBA" id="ARBA00022737"/>
    </source>
</evidence>
<keyword evidence="2" id="KW-0597">Phosphoprotein</keyword>
<evidence type="ECO:0000256" key="8">
    <source>
        <dbReference type="ARBA" id="ARBA00023242"/>
    </source>
</evidence>
<feature type="compositionally biased region" description="Polar residues" evidence="11">
    <location>
        <begin position="270"/>
        <end position="279"/>
    </location>
</feature>
<feature type="region of interest" description="Disordered" evidence="11">
    <location>
        <begin position="464"/>
        <end position="490"/>
    </location>
</feature>
<dbReference type="Proteomes" id="UP000314987">
    <property type="component" value="Unassembled WGS sequence"/>
</dbReference>
<dbReference type="PANTHER" id="PTHR15528:SF12">
    <property type="entry name" value="PEROXISOME PROLIFERATOR-ACTIVATED RECEPTOR GAMMA COACTIVATOR 1-BETA"/>
    <property type="match status" value="1"/>
</dbReference>
<accession>A0A4X2KMX9</accession>
<feature type="domain" description="RRM" evidence="12">
    <location>
        <begin position="912"/>
        <end position="977"/>
    </location>
</feature>
<feature type="compositionally biased region" description="Polar residues" evidence="11">
    <location>
        <begin position="207"/>
        <end position="216"/>
    </location>
</feature>
<evidence type="ECO:0000313" key="13">
    <source>
        <dbReference type="Ensembl" id="ENSVURP00010010715.1"/>
    </source>
</evidence>
<evidence type="ECO:0000256" key="10">
    <source>
        <dbReference type="PROSITE-ProRule" id="PRU00176"/>
    </source>
</evidence>
<dbReference type="GeneTree" id="ENSGT00950000183137"/>
<dbReference type="GO" id="GO:0030520">
    <property type="term" value="P:estrogen receptor signaling pathway"/>
    <property type="evidence" value="ECO:0007669"/>
    <property type="project" value="Ensembl"/>
</dbReference>
<dbReference type="SMART" id="SM00360">
    <property type="entry name" value="RRM"/>
    <property type="match status" value="1"/>
</dbReference>
<keyword evidence="7" id="KW-0804">Transcription</keyword>
<evidence type="ECO:0000256" key="2">
    <source>
        <dbReference type="ARBA" id="ARBA00022553"/>
    </source>
</evidence>
<feature type="region of interest" description="Disordered" evidence="11">
    <location>
        <begin position="405"/>
        <end position="449"/>
    </location>
</feature>
<dbReference type="CTD" id="133522"/>
<dbReference type="RefSeq" id="XP_027697844.1">
    <property type="nucleotide sequence ID" value="XM_027842043.1"/>
</dbReference>
<reference evidence="13" key="3">
    <citation type="submission" date="2025-09" db="UniProtKB">
        <authorList>
            <consortium name="Ensembl"/>
        </authorList>
    </citation>
    <scope>IDENTIFICATION</scope>
</reference>
<dbReference type="Gene3D" id="3.30.70.330">
    <property type="match status" value="1"/>
</dbReference>
<dbReference type="AlphaFoldDB" id="A0A4X2KMX9"/>
<dbReference type="GO" id="GO:0005654">
    <property type="term" value="C:nucleoplasm"/>
    <property type="evidence" value="ECO:0007669"/>
    <property type="project" value="Ensembl"/>
</dbReference>
<reference evidence="13" key="2">
    <citation type="submission" date="2025-08" db="UniProtKB">
        <authorList>
            <consortium name="Ensembl"/>
        </authorList>
    </citation>
    <scope>IDENTIFICATION</scope>
</reference>
<name>A0A4X2KMX9_VOMUR</name>
<evidence type="ECO:0000256" key="4">
    <source>
        <dbReference type="ARBA" id="ARBA00022884"/>
    </source>
</evidence>
<evidence type="ECO:0000256" key="9">
    <source>
        <dbReference type="ARBA" id="ARBA00069107"/>
    </source>
</evidence>
<dbReference type="GeneID" id="114027856"/>
<dbReference type="GO" id="GO:0030331">
    <property type="term" value="F:nuclear estrogen receptor binding"/>
    <property type="evidence" value="ECO:0007669"/>
    <property type="project" value="Ensembl"/>
</dbReference>
<reference evidence="14" key="1">
    <citation type="submission" date="2018-12" db="EMBL/GenBank/DDBJ databases">
        <authorList>
            <person name="Yazar S."/>
        </authorList>
    </citation>
    <scope>NUCLEOTIDE SEQUENCE [LARGE SCALE GENOMIC DNA]</scope>
</reference>
<feature type="region of interest" description="Disordered" evidence="11">
    <location>
        <begin position="739"/>
        <end position="775"/>
    </location>
</feature>
<evidence type="ECO:0000256" key="7">
    <source>
        <dbReference type="ARBA" id="ARBA00023163"/>
    </source>
</evidence>
<protein>
    <recommendedName>
        <fullName evidence="9">Peroxisome proliferator-activated receptor gamma coactivator 1-beta</fullName>
    </recommendedName>
</protein>
<feature type="region of interest" description="Disordered" evidence="11">
    <location>
        <begin position="122"/>
        <end position="143"/>
    </location>
</feature>
<keyword evidence="6" id="KW-0010">Activator</keyword>
<dbReference type="Pfam" id="PF00076">
    <property type="entry name" value="RRM_1"/>
    <property type="match status" value="1"/>
</dbReference>
<keyword evidence="8" id="KW-0539">Nucleus</keyword>
<dbReference type="FunFam" id="3.30.70.330:FF:000353">
    <property type="entry name" value="PPARG coactivator 1 beta"/>
    <property type="match status" value="1"/>
</dbReference>
<dbReference type="GO" id="GO:0120162">
    <property type="term" value="P:positive regulation of cold-induced thermogenesis"/>
    <property type="evidence" value="ECO:0007669"/>
    <property type="project" value="Ensembl"/>
</dbReference>
<dbReference type="OMA" id="EPTKPCC"/>
<keyword evidence="14" id="KW-1185">Reference proteome</keyword>
<organism evidence="13 14">
    <name type="scientific">Vombatus ursinus</name>
    <name type="common">Common wombat</name>
    <dbReference type="NCBI Taxonomy" id="29139"/>
    <lineage>
        <taxon>Eukaryota</taxon>
        <taxon>Metazoa</taxon>
        <taxon>Chordata</taxon>
        <taxon>Craniata</taxon>
        <taxon>Vertebrata</taxon>
        <taxon>Euteleostomi</taxon>
        <taxon>Mammalia</taxon>
        <taxon>Metatheria</taxon>
        <taxon>Diprotodontia</taxon>
        <taxon>Vombatidae</taxon>
        <taxon>Vombatus</taxon>
    </lineage>
</organism>
<dbReference type="SUPFAM" id="SSF54928">
    <property type="entry name" value="RNA-binding domain, RBD"/>
    <property type="match status" value="1"/>
</dbReference>
<feature type="region of interest" description="Disordered" evidence="11">
    <location>
        <begin position="553"/>
        <end position="587"/>
    </location>
</feature>
<dbReference type="STRING" id="29139.ENSVURP00010010715"/>
<gene>
    <name evidence="13" type="primary">PPARGC1B</name>
</gene>
<feature type="region of interest" description="Disordered" evidence="11">
    <location>
        <begin position="627"/>
        <end position="709"/>
    </location>
</feature>
<dbReference type="Ensembl" id="ENSVURT00010012163.1">
    <property type="protein sequence ID" value="ENSVURP00010010715.1"/>
    <property type="gene ID" value="ENSVURG00010008276.1"/>
</dbReference>
<evidence type="ECO:0000256" key="5">
    <source>
        <dbReference type="ARBA" id="ARBA00023015"/>
    </source>
</evidence>
<feature type="region of interest" description="Disordered" evidence="11">
    <location>
        <begin position="350"/>
        <end position="369"/>
    </location>
</feature>
<sequence length="1034" mass="114462">MAGTDCGALLDEELSSFFFNYLSDSQCEGAGEEHLYEDFQDLDLSQLDASDLDSASCFSELQWGPETSENGFSQCDTCGEDSELFQIISGENDALLAALTETLDDIQEEDMGLAAFHTLEDRDVATPGPTSPIPSPKASPDALDGLQALGSEVDELSLLQKLLLSPSHTTPSVEAQKEGAIRRQGALKSKSQRPYLKMETPQDKKSLPTQTQSRSYTELHRHLTSAPCCPRTVAQAPDRGWQQLPPSPPAQSPQPPIKEESDSGEDCSSPRLTQTSSPASPMPSEATAGDQFACAEDMRAMVELIHYMHTYCLPQRKLPVQGLVNPPQPCSNPFKRAKANCMLQKAAPCKNEEGKPPDNLMQRPTTLRPPKASWSKFSILRELLAQDLFCDVSKPYRLAVPIYASLSPSSKPSPGPSEESQRPSSEKACEVRIRASPGTTEPRPSFRPLKLEVKEEINALPVAKEEDEAGHREARTCAQSTPLSAGTKVGRKPESSIYAVRRSKRLNPELGPWLSFVDEVPPEERADPPPALCLDPETYDAEVEVPVGNLEEGQSVCDQSQQRAAPLPALESPSESGSGEMDEDHSCPRLCSRETPRCFTLALSQNDPPLGKRNFDQVLTVELCGTAGLTPPTTPPYKPIEEDPFKPDVNHRPNKEAAPSIPSPEGPRPVATARGSHRSRKKYPERSELLAHLSRTTVQPSQVGKKRPFSRSFGDHDYCQVLKPEGSFQRKVLRSWEPYSTHTEDRSQPRVSRADAQGLSKEGGNCRTPNKDSKPLRDHEIRASLTKHFGLLDDTLEEEGLALCKSPEYDTVFEDSSSDSGFLLEEEEDDEDEDLCIHSLSCQHCLHPRPFSKASLHHCSRSRSSSGSSCHRSRSPANRRTFRCGSKEHCGEGNPSVQHIEKRREKAIGEGRVVYIRNLSSTMSSSELKKRFEVFGEIVDCQVLKRNKRGEKDGFITYRCSEHAALSLRNGAALRKRNEPFFQLSYGGLGQFFWTRCTNFDSNIEEASPASVKNKYEAMDFDSLLKEAQRSLHR</sequence>
<dbReference type="GO" id="GO:0045672">
    <property type="term" value="P:positive regulation of osteoclast differentiation"/>
    <property type="evidence" value="ECO:0007669"/>
    <property type="project" value="Ensembl"/>
</dbReference>
<dbReference type="GO" id="GO:0005829">
    <property type="term" value="C:cytosol"/>
    <property type="evidence" value="ECO:0007669"/>
    <property type="project" value="Ensembl"/>
</dbReference>
<dbReference type="InterPro" id="IPR000504">
    <property type="entry name" value="RRM_dom"/>
</dbReference>
<keyword evidence="5" id="KW-0805">Transcription regulation</keyword>
<dbReference type="GO" id="GO:0003713">
    <property type="term" value="F:transcription coactivator activity"/>
    <property type="evidence" value="ECO:0007669"/>
    <property type="project" value="Ensembl"/>
</dbReference>
<keyword evidence="3" id="KW-0677">Repeat</keyword>
<dbReference type="GO" id="GO:0045944">
    <property type="term" value="P:positive regulation of transcription by RNA polymerase II"/>
    <property type="evidence" value="ECO:0007669"/>
    <property type="project" value="Ensembl"/>
</dbReference>
<evidence type="ECO:0000256" key="1">
    <source>
        <dbReference type="ARBA" id="ARBA00004123"/>
    </source>
</evidence>
<keyword evidence="4 10" id="KW-0694">RNA-binding</keyword>
<feature type="region of interest" description="Disordered" evidence="11">
    <location>
        <begin position="168"/>
        <end position="223"/>
    </location>
</feature>
<feature type="compositionally biased region" description="Pro residues" evidence="11">
    <location>
        <begin position="245"/>
        <end position="256"/>
    </location>
</feature>